<protein>
    <submittedName>
        <fullName evidence="1">13127_t:CDS:1</fullName>
    </submittedName>
</protein>
<proteinExistence type="predicted"/>
<dbReference type="EMBL" id="CAJVPP010006240">
    <property type="protein sequence ID" value="CAG8675781.1"/>
    <property type="molecule type" value="Genomic_DNA"/>
</dbReference>
<dbReference type="Proteomes" id="UP000789375">
    <property type="component" value="Unassembled WGS sequence"/>
</dbReference>
<name>A0A9N9HD62_FUNMO</name>
<comment type="caution">
    <text evidence="1">The sequence shown here is derived from an EMBL/GenBank/DDBJ whole genome shotgun (WGS) entry which is preliminary data.</text>
</comment>
<keyword evidence="2" id="KW-1185">Reference proteome</keyword>
<dbReference type="AlphaFoldDB" id="A0A9N9HD62"/>
<evidence type="ECO:0000313" key="2">
    <source>
        <dbReference type="Proteomes" id="UP000789375"/>
    </source>
</evidence>
<accession>A0A9N9HD62</accession>
<evidence type="ECO:0000313" key="1">
    <source>
        <dbReference type="EMBL" id="CAG8675781.1"/>
    </source>
</evidence>
<reference evidence="1" key="1">
    <citation type="submission" date="2021-06" db="EMBL/GenBank/DDBJ databases">
        <authorList>
            <person name="Kallberg Y."/>
            <person name="Tangrot J."/>
            <person name="Rosling A."/>
        </authorList>
    </citation>
    <scope>NUCLEOTIDE SEQUENCE</scope>
    <source>
        <strain evidence="1">87-6 pot B 2015</strain>
    </source>
</reference>
<gene>
    <name evidence="1" type="ORF">FMOSSE_LOCUS12637</name>
</gene>
<sequence>MYSQVTKITPSEEFKKKCERELKELKKRKRAERGQERAVYINFVVDKASKEVTTLKDYERFSYYLATILAKKKEVVAIWLRVSSDHCEIYLSKNFTWESQNVKYIDKIMMYLKDISKNAFAYSDRNNSAFAEAVMVYCSAKLEYRYKKLRDYIKKNGSSEHVKSFKNFF</sequence>
<organism evidence="1 2">
    <name type="scientific">Funneliformis mosseae</name>
    <name type="common">Endomycorrhizal fungus</name>
    <name type="synonym">Glomus mosseae</name>
    <dbReference type="NCBI Taxonomy" id="27381"/>
    <lineage>
        <taxon>Eukaryota</taxon>
        <taxon>Fungi</taxon>
        <taxon>Fungi incertae sedis</taxon>
        <taxon>Mucoromycota</taxon>
        <taxon>Glomeromycotina</taxon>
        <taxon>Glomeromycetes</taxon>
        <taxon>Glomerales</taxon>
        <taxon>Glomeraceae</taxon>
        <taxon>Funneliformis</taxon>
    </lineage>
</organism>